<keyword evidence="4" id="KW-0560">Oxidoreductase</keyword>
<evidence type="ECO:0000259" key="7">
    <source>
        <dbReference type="Pfam" id="PF10590"/>
    </source>
</evidence>
<feature type="domain" description="Pyridoxine 5'-phosphate oxidase dimerisation C-terminal" evidence="7">
    <location>
        <begin position="172"/>
        <end position="211"/>
    </location>
</feature>
<dbReference type="GO" id="GO:0008615">
    <property type="term" value="P:pyridoxine biosynthetic process"/>
    <property type="evidence" value="ECO:0007669"/>
    <property type="project" value="InterPro"/>
</dbReference>
<gene>
    <name evidence="8" type="primary">mpz6</name>
</gene>
<evidence type="ECO:0000256" key="2">
    <source>
        <dbReference type="ARBA" id="ARBA00022630"/>
    </source>
</evidence>
<evidence type="ECO:0000259" key="6">
    <source>
        <dbReference type="Pfam" id="PF01243"/>
    </source>
</evidence>
<name>A0A068CLC1_9ACTN</name>
<comment type="cofactor">
    <cofactor evidence="5">
        <name>FMN</name>
        <dbReference type="ChEBI" id="CHEBI:58210"/>
    </cofactor>
    <text evidence="5">Binds 1 FMN per subunit.</text>
</comment>
<proteinExistence type="inferred from homology"/>
<evidence type="ECO:0000256" key="3">
    <source>
        <dbReference type="ARBA" id="ARBA00022643"/>
    </source>
</evidence>
<dbReference type="GO" id="GO:0010181">
    <property type="term" value="F:FMN binding"/>
    <property type="evidence" value="ECO:0007669"/>
    <property type="project" value="InterPro"/>
</dbReference>
<dbReference type="PANTHER" id="PTHR10851">
    <property type="entry name" value="PYRIDOXINE-5-PHOSPHATE OXIDASE"/>
    <property type="match status" value="1"/>
</dbReference>
<protein>
    <submittedName>
        <fullName evidence="8">Putative FMN-dependent oxidase</fullName>
    </submittedName>
</protein>
<dbReference type="InterPro" id="IPR019576">
    <property type="entry name" value="Pyridoxamine_oxidase_dimer_C"/>
</dbReference>
<keyword evidence="2" id="KW-0285">Flavoprotein</keyword>
<dbReference type="GO" id="GO:0004733">
    <property type="term" value="F:pyridoxamine phosphate oxidase activity"/>
    <property type="evidence" value="ECO:0007669"/>
    <property type="project" value="InterPro"/>
</dbReference>
<sequence>MSSILESLTGTVGLPFPEYDTPPPAPMGLARQWTADAVERGVREPMALSLATADRAGRVSNRIVQVIEVGDSGLLFTTHSTSRKGRELAENAWASGLFYWRETAQQLCVSGPVVRLDDAENERLWYAREPGLHSMTTASQQSATLDDPQRLLADNHRYAAESAPLPRPQRFVGYRLTPESVEFWSAAKTRLHQRLRYEKTSAGWHVVRLQP</sequence>
<dbReference type="NCBIfam" id="NF038138">
    <property type="entry name" value="phena_PhzG"/>
    <property type="match status" value="1"/>
</dbReference>
<feature type="binding site" evidence="5">
    <location>
        <position position="194"/>
    </location>
    <ligand>
        <name>FMN</name>
        <dbReference type="ChEBI" id="CHEBI:58210"/>
    </ligand>
</feature>
<dbReference type="Pfam" id="PF01243">
    <property type="entry name" value="PNPOx_N"/>
    <property type="match status" value="1"/>
</dbReference>
<evidence type="ECO:0000256" key="5">
    <source>
        <dbReference type="PIRSR" id="PIRSR000190-2"/>
    </source>
</evidence>
<dbReference type="SUPFAM" id="SSF50475">
    <property type="entry name" value="FMN-binding split barrel"/>
    <property type="match status" value="1"/>
</dbReference>
<feature type="binding site" evidence="5">
    <location>
        <position position="106"/>
    </location>
    <ligand>
        <name>FMN</name>
        <dbReference type="ChEBI" id="CHEBI:58210"/>
    </ligand>
</feature>
<dbReference type="NCBIfam" id="NF004231">
    <property type="entry name" value="PRK05679.1"/>
    <property type="match status" value="1"/>
</dbReference>
<dbReference type="PIRSF" id="PIRSF000190">
    <property type="entry name" value="Pyd_amn-ph_oxd"/>
    <property type="match status" value="1"/>
</dbReference>
<evidence type="ECO:0000256" key="1">
    <source>
        <dbReference type="ARBA" id="ARBA00007301"/>
    </source>
</evidence>
<dbReference type="Pfam" id="PF10590">
    <property type="entry name" value="PNP_phzG_C"/>
    <property type="match status" value="1"/>
</dbReference>
<dbReference type="EMBL" id="KF808339">
    <property type="protein sequence ID" value="AID21776.1"/>
    <property type="molecule type" value="Genomic_DNA"/>
</dbReference>
<feature type="domain" description="Pyridoxamine 5'-phosphate oxidase N-terminal" evidence="6">
    <location>
        <begin position="36"/>
        <end position="125"/>
    </location>
</feature>
<organism evidence="8">
    <name type="scientific">Streptomyces sp. SpC080624SC-11</name>
    <dbReference type="NCBI Taxonomy" id="663935"/>
    <lineage>
        <taxon>Bacteria</taxon>
        <taxon>Bacillati</taxon>
        <taxon>Actinomycetota</taxon>
        <taxon>Actinomycetes</taxon>
        <taxon>Kitasatosporales</taxon>
        <taxon>Streptomycetaceae</taxon>
        <taxon>Streptomyces</taxon>
    </lineage>
</organism>
<dbReference type="InterPro" id="IPR011576">
    <property type="entry name" value="Pyridox_Oxase_N"/>
</dbReference>
<keyword evidence="3 5" id="KW-0288">FMN</keyword>
<feature type="binding site" evidence="5">
    <location>
        <position position="184"/>
    </location>
    <ligand>
        <name>FMN</name>
        <dbReference type="ChEBI" id="CHEBI:58210"/>
    </ligand>
</feature>
<dbReference type="InterPro" id="IPR012349">
    <property type="entry name" value="Split_barrel_FMN-bd"/>
</dbReference>
<dbReference type="Gene3D" id="2.30.110.10">
    <property type="entry name" value="Electron Transport, Fmn-binding Protein, Chain A"/>
    <property type="match status" value="1"/>
</dbReference>
<feature type="binding site" evidence="5">
    <location>
        <position position="84"/>
    </location>
    <ligand>
        <name>FMN</name>
        <dbReference type="ChEBI" id="CHEBI:58210"/>
    </ligand>
</feature>
<evidence type="ECO:0000256" key="4">
    <source>
        <dbReference type="ARBA" id="ARBA00023002"/>
    </source>
</evidence>
<accession>A0A068CLC1</accession>
<reference evidence="8" key="1">
    <citation type="journal article" date="2014" name="PLoS ONE">
        <title>Genome-based discovery of a novel membrane-bound 1,6-dihydroxyphenazine prenyltransferase from a marine actinomycete.</title>
        <authorList>
            <person name="Zeyhle P."/>
            <person name="Bauer J.S."/>
            <person name="Kalinowski J."/>
            <person name="Shin-Ya K."/>
            <person name="Gross H."/>
            <person name="Heide L."/>
        </authorList>
    </citation>
    <scope>NUCLEOTIDE SEQUENCE</scope>
    <source>
        <strain evidence="8">SpC080624SC-11</strain>
    </source>
</reference>
<dbReference type="InterPro" id="IPR000659">
    <property type="entry name" value="Pyridox_Oxase"/>
</dbReference>
<comment type="similarity">
    <text evidence="1">Belongs to the pyridoxamine 5'-phosphate oxidase family.</text>
</comment>
<feature type="binding site" evidence="5">
    <location>
        <position position="83"/>
    </location>
    <ligand>
        <name>FMN</name>
        <dbReference type="ChEBI" id="CHEBI:58210"/>
    </ligand>
</feature>
<dbReference type="InterPro" id="IPR053451">
    <property type="entry name" value="Phenazine_biosynth_oxidase"/>
</dbReference>
<dbReference type="PANTHER" id="PTHR10851:SF0">
    <property type="entry name" value="PYRIDOXINE-5'-PHOSPHATE OXIDASE"/>
    <property type="match status" value="1"/>
</dbReference>
<evidence type="ECO:0000313" key="8">
    <source>
        <dbReference type="EMBL" id="AID21776.1"/>
    </source>
</evidence>
<dbReference type="AlphaFoldDB" id="A0A068CLC1"/>
<feature type="binding site" evidence="5">
    <location>
        <begin position="141"/>
        <end position="142"/>
    </location>
    <ligand>
        <name>FMN</name>
        <dbReference type="ChEBI" id="CHEBI:58210"/>
    </ligand>
</feature>